<evidence type="ECO:0000256" key="15">
    <source>
        <dbReference type="ARBA" id="ARBA00033270"/>
    </source>
</evidence>
<keyword evidence="6" id="KW-0808">Transferase</keyword>
<comment type="similarity">
    <text evidence="16">Belongs to the SEDS family. FtsW subfamily.</text>
</comment>
<feature type="transmembrane region" description="Helical" evidence="23">
    <location>
        <begin position="47"/>
        <end position="70"/>
    </location>
</feature>
<evidence type="ECO:0000256" key="3">
    <source>
        <dbReference type="ARBA" id="ARBA00022475"/>
    </source>
</evidence>
<evidence type="ECO:0000256" key="18">
    <source>
        <dbReference type="ARBA" id="ARBA00041418"/>
    </source>
</evidence>
<evidence type="ECO:0000256" key="2">
    <source>
        <dbReference type="ARBA" id="ARBA00004752"/>
    </source>
</evidence>
<keyword evidence="4" id="KW-0132">Cell division</keyword>
<dbReference type="EMBL" id="CP027228">
    <property type="protein sequence ID" value="AVM47637.1"/>
    <property type="molecule type" value="Genomic_DNA"/>
</dbReference>
<dbReference type="GeneID" id="78390952"/>
<feature type="transmembrane region" description="Helical" evidence="23">
    <location>
        <begin position="302"/>
        <end position="331"/>
    </location>
</feature>
<keyword evidence="5" id="KW-0328">Glycosyltransferase</keyword>
<keyword evidence="3" id="KW-1003">Cell membrane</keyword>
<feature type="transmembrane region" description="Helical" evidence="23">
    <location>
        <begin position="343"/>
        <end position="365"/>
    </location>
</feature>
<evidence type="ECO:0000256" key="9">
    <source>
        <dbReference type="ARBA" id="ARBA00022984"/>
    </source>
</evidence>
<evidence type="ECO:0000313" key="25">
    <source>
        <dbReference type="Proteomes" id="UP000237883"/>
    </source>
</evidence>
<evidence type="ECO:0000256" key="16">
    <source>
        <dbReference type="ARBA" id="ARBA00038053"/>
    </source>
</evidence>
<organism evidence="24 25">
    <name type="scientific">Mogibacterium diversum</name>
    <dbReference type="NCBI Taxonomy" id="114527"/>
    <lineage>
        <taxon>Bacteria</taxon>
        <taxon>Bacillati</taxon>
        <taxon>Bacillota</taxon>
        <taxon>Clostridia</taxon>
        <taxon>Peptostreptococcales</taxon>
        <taxon>Anaerovoracaceae</taxon>
        <taxon>Mogibacterium</taxon>
    </lineage>
</organism>
<feature type="transmembrane region" description="Helical" evidence="23">
    <location>
        <begin position="176"/>
        <end position="194"/>
    </location>
</feature>
<keyword evidence="13" id="KW-0961">Cell wall biogenesis/degradation</keyword>
<evidence type="ECO:0000256" key="10">
    <source>
        <dbReference type="ARBA" id="ARBA00022989"/>
    </source>
</evidence>
<evidence type="ECO:0000256" key="6">
    <source>
        <dbReference type="ARBA" id="ARBA00022679"/>
    </source>
</evidence>
<dbReference type="GO" id="GO:0009252">
    <property type="term" value="P:peptidoglycan biosynthetic process"/>
    <property type="evidence" value="ECO:0007669"/>
    <property type="project" value="UniProtKB-KW"/>
</dbReference>
<evidence type="ECO:0000256" key="4">
    <source>
        <dbReference type="ARBA" id="ARBA00022618"/>
    </source>
</evidence>
<dbReference type="PANTHER" id="PTHR30474:SF2">
    <property type="entry name" value="PEPTIDOGLYCAN GLYCOSYLTRANSFERASE FTSW-RELATED"/>
    <property type="match status" value="1"/>
</dbReference>
<dbReference type="Pfam" id="PF01098">
    <property type="entry name" value="FTSW_RODA_SPOVE"/>
    <property type="match status" value="1"/>
</dbReference>
<dbReference type="GO" id="GO:0008360">
    <property type="term" value="P:regulation of cell shape"/>
    <property type="evidence" value="ECO:0007669"/>
    <property type="project" value="UniProtKB-KW"/>
</dbReference>
<feature type="transmembrane region" description="Helical" evidence="23">
    <location>
        <begin position="82"/>
        <end position="103"/>
    </location>
</feature>
<comment type="pathway">
    <text evidence="2">Cell wall biogenesis; peptidoglycan biosynthesis.</text>
</comment>
<comment type="subcellular location">
    <subcellularLocation>
        <location evidence="1">Cell membrane</location>
        <topology evidence="1">Multi-pass membrane protein</topology>
    </subcellularLocation>
</comment>
<dbReference type="KEGG" id="mdv:C5Q96_01630"/>
<dbReference type="InterPro" id="IPR013437">
    <property type="entry name" value="FtsW"/>
</dbReference>
<keyword evidence="11 23" id="KW-0472">Membrane</keyword>
<proteinExistence type="inferred from homology"/>
<evidence type="ECO:0000256" key="1">
    <source>
        <dbReference type="ARBA" id="ARBA00004651"/>
    </source>
</evidence>
<feature type="transmembrane region" description="Helical" evidence="23">
    <location>
        <begin position="223"/>
        <end position="242"/>
    </location>
</feature>
<evidence type="ECO:0000256" key="23">
    <source>
        <dbReference type="SAM" id="Phobius"/>
    </source>
</evidence>
<keyword evidence="9" id="KW-0573">Peptidoglycan synthesis</keyword>
<dbReference type="NCBIfam" id="TIGR02614">
    <property type="entry name" value="ftsW"/>
    <property type="match status" value="1"/>
</dbReference>
<evidence type="ECO:0000256" key="7">
    <source>
        <dbReference type="ARBA" id="ARBA00022692"/>
    </source>
</evidence>
<dbReference type="GO" id="GO:0071555">
    <property type="term" value="P:cell wall organization"/>
    <property type="evidence" value="ECO:0007669"/>
    <property type="project" value="UniProtKB-KW"/>
</dbReference>
<feature type="transmembrane region" description="Helical" evidence="23">
    <location>
        <begin position="377"/>
        <end position="398"/>
    </location>
</feature>
<dbReference type="GO" id="GO:0051301">
    <property type="term" value="P:cell division"/>
    <property type="evidence" value="ECO:0007669"/>
    <property type="project" value="UniProtKB-KW"/>
</dbReference>
<dbReference type="InterPro" id="IPR001182">
    <property type="entry name" value="FtsW/RodA"/>
</dbReference>
<dbReference type="RefSeq" id="WP_106056606.1">
    <property type="nucleotide sequence ID" value="NZ_CP027228.1"/>
</dbReference>
<gene>
    <name evidence="24" type="primary">ftsW</name>
    <name evidence="24" type="ORF">C5Q96_01630</name>
</gene>
<keyword evidence="12" id="KW-0131">Cell cycle</keyword>
<feature type="transmembrane region" description="Helical" evidence="23">
    <location>
        <begin position="115"/>
        <end position="137"/>
    </location>
</feature>
<evidence type="ECO:0000256" key="12">
    <source>
        <dbReference type="ARBA" id="ARBA00023306"/>
    </source>
</evidence>
<comment type="function">
    <text evidence="21">Peptidoglycan polymerase that is essential for cell division.</text>
</comment>
<dbReference type="GO" id="GO:0005886">
    <property type="term" value="C:plasma membrane"/>
    <property type="evidence" value="ECO:0007669"/>
    <property type="project" value="UniProtKB-SubCell"/>
</dbReference>
<protein>
    <recommendedName>
        <fullName evidence="17">Probable peptidoglycan glycosyltransferase FtsW</fullName>
        <ecNumber evidence="19">2.4.99.28</ecNumber>
    </recommendedName>
    <alternativeName>
        <fullName evidence="18">Cell division protein FtsW</fullName>
    </alternativeName>
    <alternativeName>
        <fullName evidence="15">Cell wall polymerase</fullName>
    </alternativeName>
    <alternativeName>
        <fullName evidence="14">Peptidoglycan polymerase</fullName>
    </alternativeName>
</protein>
<keyword evidence="10 23" id="KW-1133">Transmembrane helix</keyword>
<evidence type="ECO:0000313" key="24">
    <source>
        <dbReference type="EMBL" id="AVM47637.1"/>
    </source>
</evidence>
<comment type="catalytic activity">
    <reaction evidence="20">
        <text>[GlcNAc-(1-&gt;4)-Mur2Ac(oyl-L-Ala-gamma-D-Glu-L-Lys-D-Ala-D-Ala)](n)-di-trans,octa-cis-undecaprenyl diphosphate + beta-D-GlcNAc-(1-&gt;4)-Mur2Ac(oyl-L-Ala-gamma-D-Glu-L-Lys-D-Ala-D-Ala)-di-trans,octa-cis-undecaprenyl diphosphate = [GlcNAc-(1-&gt;4)-Mur2Ac(oyl-L-Ala-gamma-D-Glu-L-Lys-D-Ala-D-Ala)](n+1)-di-trans,octa-cis-undecaprenyl diphosphate + di-trans,octa-cis-undecaprenyl diphosphate + H(+)</text>
        <dbReference type="Rhea" id="RHEA:23708"/>
        <dbReference type="Rhea" id="RHEA-COMP:9602"/>
        <dbReference type="Rhea" id="RHEA-COMP:9603"/>
        <dbReference type="ChEBI" id="CHEBI:15378"/>
        <dbReference type="ChEBI" id="CHEBI:58405"/>
        <dbReference type="ChEBI" id="CHEBI:60033"/>
        <dbReference type="ChEBI" id="CHEBI:78435"/>
        <dbReference type="EC" id="2.4.99.28"/>
    </reaction>
</comment>
<dbReference type="EC" id="2.4.99.28" evidence="19"/>
<dbReference type="GO" id="GO:0008955">
    <property type="term" value="F:peptidoglycan glycosyltransferase activity"/>
    <property type="evidence" value="ECO:0007669"/>
    <property type="project" value="UniProtKB-EC"/>
</dbReference>
<keyword evidence="7 23" id="KW-0812">Transmembrane</keyword>
<evidence type="ECO:0000256" key="20">
    <source>
        <dbReference type="ARBA" id="ARBA00049902"/>
    </source>
</evidence>
<evidence type="ECO:0000256" key="22">
    <source>
        <dbReference type="SAM" id="MobiDB-lite"/>
    </source>
</evidence>
<sequence>MKKPSNIKKSKKNNKSKAEIPARTSKLSSSRKFFKGAMSSLYTESDFTILLLVAALTMFGVVMVFSAGYYSTLAKSTDAYYFLKRQVAFAVSGFAILLVFSKVDYHSYSKYYKQIALFSLLMLLLLFTPLGVTVNFARRWIFIGPIRITPSEISKLAMIIFTATYLAEHPNKAKQGITGMSTILALMAVHAALIIKQPNLSTAIVIVAIMIGILFVGGLAWKYIVIAFGSLGVGMVSILLFFRHTHWYSRLTNWMDPFKDAQGEGYQVSQSIIALGNGGFKGLGLGNSISKNLYLPEPQNDFILAIIGEELGFVGIFIMMIVYLVLIWRCIMVSSKAKDKLGLFMAAGIAIMLGLQVIVNVAVVTASMPATGITLPFVSYGGTSLWVFMASMGIMLNISKQGRAK</sequence>
<evidence type="ECO:0000256" key="19">
    <source>
        <dbReference type="ARBA" id="ARBA00044770"/>
    </source>
</evidence>
<name>A0A2S0L2Z2_9FIRM</name>
<dbReference type="GO" id="GO:0015648">
    <property type="term" value="F:lipid-linked peptidoglycan transporter activity"/>
    <property type="evidence" value="ECO:0007669"/>
    <property type="project" value="TreeGrafter"/>
</dbReference>
<feature type="transmembrane region" description="Helical" evidence="23">
    <location>
        <begin position="200"/>
        <end position="216"/>
    </location>
</feature>
<keyword evidence="25" id="KW-1185">Reference proteome</keyword>
<evidence type="ECO:0000256" key="8">
    <source>
        <dbReference type="ARBA" id="ARBA00022960"/>
    </source>
</evidence>
<dbReference type="PANTHER" id="PTHR30474">
    <property type="entry name" value="CELL CYCLE PROTEIN"/>
    <property type="match status" value="1"/>
</dbReference>
<reference evidence="25" key="1">
    <citation type="submission" date="2018-02" db="EMBL/GenBank/DDBJ databases">
        <authorList>
            <person name="Holder M.E."/>
            <person name="Ajami N.J."/>
            <person name="Petrosino J.F."/>
        </authorList>
    </citation>
    <scope>NUCLEOTIDE SEQUENCE [LARGE SCALE GENOMIC DNA]</scope>
    <source>
        <strain evidence="25">CCUG 47132</strain>
    </source>
</reference>
<accession>A0A2S0L2Z2</accession>
<evidence type="ECO:0000256" key="5">
    <source>
        <dbReference type="ARBA" id="ARBA00022676"/>
    </source>
</evidence>
<dbReference type="AlphaFoldDB" id="A0A2S0L2Z2"/>
<dbReference type="GO" id="GO:0032153">
    <property type="term" value="C:cell division site"/>
    <property type="evidence" value="ECO:0007669"/>
    <property type="project" value="TreeGrafter"/>
</dbReference>
<feature type="region of interest" description="Disordered" evidence="22">
    <location>
        <begin position="1"/>
        <end position="23"/>
    </location>
</feature>
<evidence type="ECO:0000256" key="11">
    <source>
        <dbReference type="ARBA" id="ARBA00023136"/>
    </source>
</evidence>
<evidence type="ECO:0000256" key="17">
    <source>
        <dbReference type="ARBA" id="ARBA00041185"/>
    </source>
</evidence>
<keyword evidence="8" id="KW-0133">Cell shape</keyword>
<dbReference type="OrthoDB" id="9812661at2"/>
<evidence type="ECO:0000256" key="14">
    <source>
        <dbReference type="ARBA" id="ARBA00032370"/>
    </source>
</evidence>
<evidence type="ECO:0000256" key="13">
    <source>
        <dbReference type="ARBA" id="ARBA00023316"/>
    </source>
</evidence>
<dbReference type="Proteomes" id="UP000237883">
    <property type="component" value="Chromosome"/>
</dbReference>
<evidence type="ECO:0000256" key="21">
    <source>
        <dbReference type="ARBA" id="ARBA00049966"/>
    </source>
</evidence>
<feature type="compositionally biased region" description="Basic residues" evidence="22">
    <location>
        <begin position="1"/>
        <end position="15"/>
    </location>
</feature>